<comment type="caution">
    <text evidence="1">The sequence shown here is derived from an EMBL/GenBank/DDBJ whole genome shotgun (WGS) entry which is preliminary data.</text>
</comment>
<proteinExistence type="predicted"/>
<evidence type="ECO:0000313" key="2">
    <source>
        <dbReference type="Proteomes" id="UP000192342"/>
    </source>
</evidence>
<dbReference type="Proteomes" id="UP000192342">
    <property type="component" value="Unassembled WGS sequence"/>
</dbReference>
<dbReference type="EMBL" id="AQQV01000001">
    <property type="protein sequence ID" value="ORE89001.1"/>
    <property type="molecule type" value="Genomic_DNA"/>
</dbReference>
<name>A0A1Y1SI64_9GAMM</name>
<keyword evidence="2" id="KW-1185">Reference proteome</keyword>
<dbReference type="InterPro" id="IPR045499">
    <property type="entry name" value="DUF6492"/>
</dbReference>
<reference evidence="1 2" key="1">
    <citation type="submission" date="2013-04" db="EMBL/GenBank/DDBJ databases">
        <title>Oceanococcus atlanticus 22II-S10r2 Genome Sequencing.</title>
        <authorList>
            <person name="Lai Q."/>
            <person name="Li G."/>
            <person name="Shao Z."/>
        </authorList>
    </citation>
    <scope>NUCLEOTIDE SEQUENCE [LARGE SCALE GENOMIC DNA]</scope>
    <source>
        <strain evidence="1 2">22II-S10r2</strain>
    </source>
</reference>
<evidence type="ECO:0000313" key="1">
    <source>
        <dbReference type="EMBL" id="ORE89001.1"/>
    </source>
</evidence>
<organism evidence="1 2">
    <name type="scientific">Oceanococcus atlanticus</name>
    <dbReference type="NCBI Taxonomy" id="1317117"/>
    <lineage>
        <taxon>Bacteria</taxon>
        <taxon>Pseudomonadati</taxon>
        <taxon>Pseudomonadota</taxon>
        <taxon>Gammaproteobacteria</taxon>
        <taxon>Chromatiales</taxon>
        <taxon>Oceanococcaceae</taxon>
        <taxon>Oceanococcus</taxon>
    </lineage>
</organism>
<dbReference type="Pfam" id="PF20102">
    <property type="entry name" value="DUF6492"/>
    <property type="match status" value="1"/>
</dbReference>
<accession>A0A1Y1SI64</accession>
<protein>
    <submittedName>
        <fullName evidence="1">Uncharacterized protein</fullName>
    </submittedName>
</protein>
<sequence>MPIGHVLDALLSTASRPCKPPANAPKLELVTATWRGDLAPFQLMRQALSYSALRDIPHRIGVHSEDIELFEHASGNVVQILPTRTILADDLDQQRQMAIVLQHRYGRTLTKWMTSTTRYGWPQWVRAMGWQMQQITKLTLVAQSQADLVVVIDSDVITTRHARAEDFITPGQALTYHHQVSAERLRGKTAKWNRTAHRLFSESGATTPCDDYFDTPFPMSPQLTRDMFAYLESRYRQPWWQVLMNQPPRRWSEFACYRAFVHHHVTATQVCWQAPQRVRYLYPKSEDHAALQAGVAGHLNDPGCAFLTVHSQSTGRRFISPTDAADLIRPLIQDHYQPTSAA</sequence>
<dbReference type="AlphaFoldDB" id="A0A1Y1SI64"/>
<gene>
    <name evidence="1" type="ORF">ATO7_03960</name>
</gene>